<sequence length="64" mass="6618">MHFTFAFVAAALVGLAAASPVPANADLDTRQEGQTCVIGRGCPKGYVCIPNGDLSVLGKCRKLP</sequence>
<dbReference type="EMBL" id="JBGNUJ010000006">
    <property type="protein sequence ID" value="KAL3958290.1"/>
    <property type="molecule type" value="Genomic_DNA"/>
</dbReference>
<comment type="caution">
    <text evidence="1">The sequence shown here is derived from an EMBL/GenBank/DDBJ whole genome shotgun (WGS) entry which is preliminary data.</text>
</comment>
<evidence type="ECO:0000313" key="1">
    <source>
        <dbReference type="EMBL" id="KAL3958290.1"/>
    </source>
</evidence>
<protein>
    <submittedName>
        <fullName evidence="1">Uncharacterized protein</fullName>
    </submittedName>
</protein>
<evidence type="ECO:0000313" key="2">
    <source>
        <dbReference type="Proteomes" id="UP001638806"/>
    </source>
</evidence>
<organism evidence="1 2">
    <name type="scientific">Purpureocillium lilacinum</name>
    <name type="common">Paecilomyces lilacinus</name>
    <dbReference type="NCBI Taxonomy" id="33203"/>
    <lineage>
        <taxon>Eukaryota</taxon>
        <taxon>Fungi</taxon>
        <taxon>Dikarya</taxon>
        <taxon>Ascomycota</taxon>
        <taxon>Pezizomycotina</taxon>
        <taxon>Sordariomycetes</taxon>
        <taxon>Hypocreomycetidae</taxon>
        <taxon>Hypocreales</taxon>
        <taxon>Ophiocordycipitaceae</taxon>
        <taxon>Purpureocillium</taxon>
    </lineage>
</organism>
<reference evidence="1" key="1">
    <citation type="submission" date="2024-12" db="EMBL/GenBank/DDBJ databases">
        <title>Comparative genomics and development of molecular markers within Purpureocillium lilacinum and among Purpureocillium species.</title>
        <authorList>
            <person name="Yeh Z.-Y."/>
            <person name="Ni N.-T."/>
            <person name="Lo P.-H."/>
            <person name="Mushyakhwo K."/>
            <person name="Lin C.-F."/>
            <person name="Nai Y.-S."/>
        </authorList>
    </citation>
    <scope>NUCLEOTIDE SEQUENCE</scope>
    <source>
        <strain evidence="1">NCHU-NPUST-175</strain>
    </source>
</reference>
<dbReference type="Proteomes" id="UP001638806">
    <property type="component" value="Unassembled WGS sequence"/>
</dbReference>
<gene>
    <name evidence="1" type="ORF">ACCO45_006452</name>
</gene>
<keyword evidence="2" id="KW-1185">Reference proteome</keyword>
<proteinExistence type="predicted"/>
<accession>A0ACC4DPI1</accession>
<name>A0ACC4DPI1_PURLI</name>